<name>A0ACA9KT00_9GLOM</name>
<evidence type="ECO:0000313" key="1">
    <source>
        <dbReference type="EMBL" id="CAG8491658.1"/>
    </source>
</evidence>
<proteinExistence type="predicted"/>
<dbReference type="EMBL" id="CAJVPM010002726">
    <property type="protein sequence ID" value="CAG8491658.1"/>
    <property type="molecule type" value="Genomic_DNA"/>
</dbReference>
<comment type="caution">
    <text evidence="1">The sequence shown here is derived from an EMBL/GenBank/DDBJ whole genome shotgun (WGS) entry which is preliminary data.</text>
</comment>
<organism evidence="1 2">
    <name type="scientific">Scutellospora calospora</name>
    <dbReference type="NCBI Taxonomy" id="85575"/>
    <lineage>
        <taxon>Eukaryota</taxon>
        <taxon>Fungi</taxon>
        <taxon>Fungi incertae sedis</taxon>
        <taxon>Mucoromycota</taxon>
        <taxon>Glomeromycotina</taxon>
        <taxon>Glomeromycetes</taxon>
        <taxon>Diversisporales</taxon>
        <taxon>Gigasporaceae</taxon>
        <taxon>Scutellospora</taxon>
    </lineage>
</organism>
<evidence type="ECO:0000313" key="2">
    <source>
        <dbReference type="Proteomes" id="UP000789860"/>
    </source>
</evidence>
<feature type="non-terminal residue" evidence="1">
    <location>
        <position position="135"/>
    </location>
</feature>
<sequence>MTSTNLNVTARPALSLSFLELNRDVIISSLSVNSNWKELNNCWVANFLRETERLDQENFVVLKAKGVPLPLPTPPRSESSPVQQLLNSEEQDYYDDSVGSFGNDASNGIGSGSDVGTGLHPPVSSEAVNNNEQDS</sequence>
<protein>
    <submittedName>
        <fullName evidence="1">3541_t:CDS:1</fullName>
    </submittedName>
</protein>
<gene>
    <name evidence="1" type="ORF">SCALOS_LOCUS2849</name>
</gene>
<keyword evidence="2" id="KW-1185">Reference proteome</keyword>
<reference evidence="1" key="1">
    <citation type="submission" date="2021-06" db="EMBL/GenBank/DDBJ databases">
        <authorList>
            <person name="Kallberg Y."/>
            <person name="Tangrot J."/>
            <person name="Rosling A."/>
        </authorList>
    </citation>
    <scope>NUCLEOTIDE SEQUENCE</scope>
    <source>
        <strain evidence="1">AU212A</strain>
    </source>
</reference>
<accession>A0ACA9KT00</accession>
<dbReference type="Proteomes" id="UP000789860">
    <property type="component" value="Unassembled WGS sequence"/>
</dbReference>